<evidence type="ECO:0000256" key="4">
    <source>
        <dbReference type="ARBA" id="ARBA00022723"/>
    </source>
</evidence>
<name>A0A881SY30_SWPV</name>
<evidence type="ECO:0000256" key="6">
    <source>
        <dbReference type="ARBA" id="ARBA00022842"/>
    </source>
</evidence>
<dbReference type="SUPFAM" id="SSF55811">
    <property type="entry name" value="Nudix"/>
    <property type="match status" value="1"/>
</dbReference>
<comment type="cofactor">
    <cofactor evidence="1">
        <name>Mn(2+)</name>
        <dbReference type="ChEBI" id="CHEBI:29035"/>
    </cofactor>
</comment>
<dbReference type="InterPro" id="IPR003300">
    <property type="entry name" value="Viral_VD9"/>
</dbReference>
<organism evidence="9">
    <name type="scientific">Swinepox virus</name>
    <name type="common">SWPV</name>
    <dbReference type="NCBI Taxonomy" id="10276"/>
    <lineage>
        <taxon>Viruses</taxon>
        <taxon>Varidnaviria</taxon>
        <taxon>Bamfordvirae</taxon>
        <taxon>Nucleocytoviricota</taxon>
        <taxon>Pokkesviricetes</taxon>
        <taxon>Chitovirales</taxon>
        <taxon>Poxviridae</taxon>
        <taxon>Chordopoxvirinae</taxon>
        <taxon>Suipoxvirus</taxon>
        <taxon>Suipoxvirus swinepox</taxon>
    </lineage>
</organism>
<evidence type="ECO:0000256" key="5">
    <source>
        <dbReference type="ARBA" id="ARBA00022801"/>
    </source>
</evidence>
<reference evidence="9" key="1">
    <citation type="journal article" date="2021" name="Arch. Virol.">
        <title>First complete genome characterization of swinepox virus directly from a clinical sample indicates divergence of a Eurasian-lineage virus.</title>
        <authorList>
            <person name="Aasdev A."/>
            <person name="Mishra A."/>
            <person name="Bora D.P."/>
            <person name="Kurkure N.V."/>
            <person name="Barman N.N."/>
            <person name="Raut A.A."/>
        </authorList>
    </citation>
    <scope>NUCLEOTIDE SEQUENCE</scope>
    <source>
        <strain evidence="9">SwPV/India-Assam/16</strain>
    </source>
</reference>
<evidence type="ECO:0000256" key="2">
    <source>
        <dbReference type="ARBA" id="ARBA00001946"/>
    </source>
</evidence>
<dbReference type="EMBL" id="MW036632">
    <property type="protein sequence ID" value="QQG31573.1"/>
    <property type="molecule type" value="Genomic_DNA"/>
</dbReference>
<dbReference type="GO" id="GO:0016787">
    <property type="term" value="F:hydrolase activity"/>
    <property type="evidence" value="ECO:0007669"/>
    <property type="project" value="UniProtKB-KW"/>
</dbReference>
<evidence type="ECO:0000313" key="9">
    <source>
        <dbReference type="EMBL" id="QQG31573.1"/>
    </source>
</evidence>
<accession>A0A881SY30</accession>
<feature type="domain" description="Nudix hydrolase" evidence="8">
    <location>
        <begin position="26"/>
        <end position="207"/>
    </location>
</feature>
<dbReference type="PROSITE" id="PS51462">
    <property type="entry name" value="NUDIX"/>
    <property type="match status" value="1"/>
</dbReference>
<dbReference type="InterPro" id="IPR000086">
    <property type="entry name" value="NUDIX_hydrolase_dom"/>
</dbReference>
<gene>
    <name evidence="9" type="primary">SwPV082</name>
</gene>
<dbReference type="PRINTS" id="PR01363">
    <property type="entry name" value="VD09PROTEIN"/>
</dbReference>
<keyword evidence="6" id="KW-0460">Magnesium</keyword>
<evidence type="ECO:0000259" key="8">
    <source>
        <dbReference type="PROSITE" id="PS51462"/>
    </source>
</evidence>
<keyword evidence="7" id="KW-0464">Manganese</keyword>
<evidence type="ECO:0000256" key="3">
    <source>
        <dbReference type="ARBA" id="ARBA00005582"/>
    </source>
</evidence>
<comment type="cofactor">
    <cofactor evidence="2">
        <name>Mg(2+)</name>
        <dbReference type="ChEBI" id="CHEBI:18420"/>
    </cofactor>
</comment>
<keyword evidence="5" id="KW-0378">Hydrolase</keyword>
<evidence type="ECO:0000256" key="7">
    <source>
        <dbReference type="ARBA" id="ARBA00023211"/>
    </source>
</evidence>
<keyword evidence="4" id="KW-0479">Metal-binding</keyword>
<proteinExistence type="inferred from homology"/>
<dbReference type="Gene3D" id="3.90.79.10">
    <property type="entry name" value="Nucleoside Triphosphate Pyrophosphohydrolase"/>
    <property type="match status" value="1"/>
</dbReference>
<evidence type="ECO:0000256" key="1">
    <source>
        <dbReference type="ARBA" id="ARBA00001936"/>
    </source>
</evidence>
<dbReference type="Proteomes" id="UP000671927">
    <property type="component" value="Segment"/>
</dbReference>
<dbReference type="InterPro" id="IPR015797">
    <property type="entry name" value="NUDIX_hydrolase-like_dom_sf"/>
</dbReference>
<dbReference type="GO" id="GO:0046872">
    <property type="term" value="F:metal ion binding"/>
    <property type="evidence" value="ECO:0007669"/>
    <property type="project" value="UniProtKB-KW"/>
</dbReference>
<sequence length="214" mass="25125">MVTPTLFETDREVICIEDTDNIQHNKNTHVFAICITSDNKPIVAARRSSFVFQETMSQRTSPTSTLKVSKHLLKYMYPNEIKEIFRRLQKGSINNDTYILSNCFEEIILLGGRLNKSESINDCLYREIREESDSKISIKHISNKFLKLTIFDKLFNKTYISYCTICYINESLYESTSSRIYNVEIRGLRSLLDCRNNDKYKYLLFIYNTLVNTK</sequence>
<protein>
    <submittedName>
        <fullName evidence="9">MutT motif protein</fullName>
    </submittedName>
</protein>
<organismHost>
    <name type="scientific">Sus scrofa</name>
    <name type="common">Pig</name>
    <dbReference type="NCBI Taxonomy" id="9823"/>
</organismHost>
<comment type="similarity">
    <text evidence="3">Belongs to the Nudix hydrolase family.</text>
</comment>